<comment type="caution">
    <text evidence="4">The sequence shown here is derived from an EMBL/GenBank/DDBJ whole genome shotgun (WGS) entry which is preliminary data.</text>
</comment>
<feature type="transmembrane region" description="Helical" evidence="2">
    <location>
        <begin position="206"/>
        <end position="230"/>
    </location>
</feature>
<evidence type="ECO:0000259" key="3">
    <source>
        <dbReference type="Pfam" id="PF20153"/>
    </source>
</evidence>
<accession>A0A8H7I6D1</accession>
<feature type="transmembrane region" description="Helical" evidence="2">
    <location>
        <begin position="237"/>
        <end position="263"/>
    </location>
</feature>
<proteinExistence type="predicted"/>
<dbReference type="Pfam" id="PF20153">
    <property type="entry name" value="DUF6535"/>
    <property type="match status" value="1"/>
</dbReference>
<name>A0A8H7I6D1_9AGAM</name>
<evidence type="ECO:0000256" key="1">
    <source>
        <dbReference type="SAM" id="MobiDB-lite"/>
    </source>
</evidence>
<feature type="compositionally biased region" description="Polar residues" evidence="1">
    <location>
        <begin position="17"/>
        <end position="33"/>
    </location>
</feature>
<sequence length="1188" mass="132504">MLDQHSKVRTKLPKSAPDSTRTDPIQSKDAFTQPSSCDRLATDRIGEELNPDACIWRLYAEEAKEYDGEMAYERNKNLDTMLLFATLFSAIVTAFLMESTDLLEQDSSEVSTQLLLKLLHSQQRIEMGVSDSTAPIFELPNFVPSATARLINILWFTALMISLGAAVVAILAKEWLSAFMSYRTRQAHEYALQRQARLISLDTWNLLPIIDLLPTLLNFALFVFSVGLIVRLWILDFVVAAVITTVSTIVGGIYLFVVISGAVNPPEICPYQARLSFYIRRMLSQSLFRFLGTNRCASPGSPKFVKSTDLSLLTWLHNHSSDPTLKSYVTQALAGLRSLNLGLPKFWSTRKKPEELRIIYQRNSQIIGPLFDLGAQAIDQLQMMPVKALGEPLCCGGLGAARLAIGISEIYPHALTWQLCLPEEAYQIQRTPLMTSLHTRELILPGVWTNSPTIASQHSTLKQNTHGEIHAISIANARKITENIFNALDLVWAAEWPALTPSAYAYLVAAELKIVRHALASLNSYENEKTRASQHHKTIEMVPTCVQAGLQNLDENSLQLRCSSVLTRTALVLKSSVSHLKSKGSQEVQSAMITLILEATKLIAQEKPRSSNNTRRFGTPGYSDTLNKEISITIISESNTMHRIGCKRRIRNFELMEVLLELCGDGNTMGELPLETFRVAAFNLLLNYWPAYLRQWRVDDIEHFTQFPWKIQDWEEIPFQTAPYSPQKLSEITIYRSIVLASIATSLHWMLGRCDLLQLVLEPLVSGSSILSKSIRKFKRNATPRALINFYRWLPTNEALEQCCMAIDPTPADSILPADEEIRYKISWCIARLIATTRAFVDGTRTVDIFSLARLKHSHSTEHKGARVDRVMEIIYAASQAAEQDITAPVIGILLDQVTSYIPEVSSDCHFCLSSFTGGRGFYIISKVGLAEPGRATAIATVRVVMSQLRATGFHVDKKAIPPLFDALCLVCDSLKTWVPESFIQDVIFQLQQFPDGISQFVTPNTIIPIQKVLCKLKDSAEHWNSWGKGGIRSINEITSLQAQVWQCEDKIFQGSSHSVEELPQKTTLSIPLLVEPLSNTVGSKPGDEALKLALIPHDPVASNPSNPAPSFINTSDTTLVPDESSKDNESQGIPNSAGGSGLTRPLPAELLALLKPGDESSDEEHEQWGMSFDRESCTRLYTKYTIW</sequence>
<protein>
    <submittedName>
        <fullName evidence="4">Embryonic skeletal system development</fullName>
    </submittedName>
</protein>
<evidence type="ECO:0000313" key="4">
    <source>
        <dbReference type="EMBL" id="KAF8749680.1"/>
    </source>
</evidence>
<keyword evidence="2" id="KW-0472">Membrane</keyword>
<reference evidence="4" key="1">
    <citation type="submission" date="2020-09" db="EMBL/GenBank/DDBJ databases">
        <title>Comparative genome analyses of four rice-infecting Rhizoctonia solani isolates reveal extensive enrichment of homogalacturonan modification genes.</title>
        <authorList>
            <person name="Lee D.-Y."/>
            <person name="Jeon J."/>
            <person name="Kim K.-T."/>
            <person name="Cheong K."/>
            <person name="Song H."/>
            <person name="Choi G."/>
            <person name="Ko J."/>
            <person name="Opiyo S.O."/>
            <person name="Zuo S."/>
            <person name="Madhav S."/>
            <person name="Lee Y.-H."/>
            <person name="Wang G.-L."/>
        </authorList>
    </citation>
    <scope>NUCLEOTIDE SEQUENCE</scope>
    <source>
        <strain evidence="4">AG1-IA B2</strain>
    </source>
</reference>
<evidence type="ECO:0000313" key="5">
    <source>
        <dbReference type="Proteomes" id="UP000614334"/>
    </source>
</evidence>
<keyword evidence="2" id="KW-0812">Transmembrane</keyword>
<dbReference type="InterPro" id="IPR045338">
    <property type="entry name" value="DUF6535"/>
</dbReference>
<feature type="region of interest" description="Disordered" evidence="1">
    <location>
        <begin position="1"/>
        <end position="33"/>
    </location>
</feature>
<feature type="region of interest" description="Disordered" evidence="1">
    <location>
        <begin position="1102"/>
        <end position="1145"/>
    </location>
</feature>
<dbReference type="Proteomes" id="UP000614334">
    <property type="component" value="Unassembled WGS sequence"/>
</dbReference>
<feature type="transmembrane region" description="Helical" evidence="2">
    <location>
        <begin position="153"/>
        <end position="172"/>
    </location>
</feature>
<feature type="compositionally biased region" description="Low complexity" evidence="1">
    <location>
        <begin position="1102"/>
        <end position="1111"/>
    </location>
</feature>
<gene>
    <name evidence="4" type="ORF">RHS01_09875</name>
</gene>
<dbReference type="AlphaFoldDB" id="A0A8H7I6D1"/>
<feature type="domain" description="DUF6535" evidence="3">
    <location>
        <begin position="56"/>
        <end position="233"/>
    </location>
</feature>
<dbReference type="EMBL" id="JACYCF010000026">
    <property type="protein sequence ID" value="KAF8749680.1"/>
    <property type="molecule type" value="Genomic_DNA"/>
</dbReference>
<organism evidence="4 5">
    <name type="scientific">Rhizoctonia solani</name>
    <dbReference type="NCBI Taxonomy" id="456999"/>
    <lineage>
        <taxon>Eukaryota</taxon>
        <taxon>Fungi</taxon>
        <taxon>Dikarya</taxon>
        <taxon>Basidiomycota</taxon>
        <taxon>Agaricomycotina</taxon>
        <taxon>Agaricomycetes</taxon>
        <taxon>Cantharellales</taxon>
        <taxon>Ceratobasidiaceae</taxon>
        <taxon>Rhizoctonia</taxon>
    </lineage>
</organism>
<keyword evidence="2" id="KW-1133">Transmembrane helix</keyword>
<evidence type="ECO:0000256" key="2">
    <source>
        <dbReference type="SAM" id="Phobius"/>
    </source>
</evidence>